<organism evidence="1 2">
    <name type="scientific">Paenibacillus campinasensis</name>
    <dbReference type="NCBI Taxonomy" id="66347"/>
    <lineage>
        <taxon>Bacteria</taxon>
        <taxon>Bacillati</taxon>
        <taxon>Bacillota</taxon>
        <taxon>Bacilli</taxon>
        <taxon>Bacillales</taxon>
        <taxon>Paenibacillaceae</taxon>
        <taxon>Paenibacillus</taxon>
    </lineage>
</organism>
<evidence type="ECO:0000313" key="2">
    <source>
        <dbReference type="Proteomes" id="UP000215596"/>
    </source>
</evidence>
<dbReference type="AlphaFoldDB" id="A0A268EKN0"/>
<protein>
    <submittedName>
        <fullName evidence="1">Uncharacterized protein</fullName>
    </submittedName>
</protein>
<comment type="caution">
    <text evidence="1">The sequence shown here is derived from an EMBL/GenBank/DDBJ whole genome shotgun (WGS) entry which is preliminary data.</text>
</comment>
<dbReference type="EMBL" id="NPBY01000063">
    <property type="protein sequence ID" value="PAD73687.1"/>
    <property type="molecule type" value="Genomic_DNA"/>
</dbReference>
<name>A0A268EKN0_9BACL</name>
<sequence>MKIKAHSYWVWTAKAERQNPKYSKAGEPVWPHYRIEAPAEWLEQELICDSSDFPREGQADLFEYI</sequence>
<reference evidence="1 2" key="1">
    <citation type="submission" date="2017-07" db="EMBL/GenBank/DDBJ databases">
        <title>Isolation and whole genome analysis of endospore-forming bacteria from heroin.</title>
        <authorList>
            <person name="Kalinowski J."/>
            <person name="Ahrens B."/>
            <person name="Al-Dilaimi A."/>
            <person name="Winkler A."/>
            <person name="Wibberg D."/>
            <person name="Schleenbecker U."/>
            <person name="Ruckert C."/>
            <person name="Wolfel R."/>
            <person name="Grass G."/>
        </authorList>
    </citation>
    <scope>NUCLEOTIDE SEQUENCE [LARGE SCALE GENOMIC DNA]</scope>
    <source>
        <strain evidence="1 2">7537-G1</strain>
    </source>
</reference>
<proteinExistence type="predicted"/>
<gene>
    <name evidence="1" type="ORF">CHH67_19830</name>
</gene>
<accession>A0A268EKN0</accession>
<dbReference type="Proteomes" id="UP000215596">
    <property type="component" value="Unassembled WGS sequence"/>
</dbReference>
<evidence type="ECO:0000313" key="1">
    <source>
        <dbReference type="EMBL" id="PAD73687.1"/>
    </source>
</evidence>